<organism evidence="2 3">
    <name type="scientific">Austropuccinia psidii MF-1</name>
    <dbReference type="NCBI Taxonomy" id="1389203"/>
    <lineage>
        <taxon>Eukaryota</taxon>
        <taxon>Fungi</taxon>
        <taxon>Dikarya</taxon>
        <taxon>Basidiomycota</taxon>
        <taxon>Pucciniomycotina</taxon>
        <taxon>Pucciniomycetes</taxon>
        <taxon>Pucciniales</taxon>
        <taxon>Sphaerophragmiaceae</taxon>
        <taxon>Austropuccinia</taxon>
    </lineage>
</organism>
<comment type="caution">
    <text evidence="2">The sequence shown here is derived from an EMBL/GenBank/DDBJ whole genome shotgun (WGS) entry which is preliminary data.</text>
</comment>
<feature type="region of interest" description="Disordered" evidence="1">
    <location>
        <begin position="58"/>
        <end position="77"/>
    </location>
</feature>
<dbReference type="AlphaFoldDB" id="A0A9Q3BHK5"/>
<dbReference type="EMBL" id="AVOT02001039">
    <property type="protein sequence ID" value="MBW0465427.1"/>
    <property type="molecule type" value="Genomic_DNA"/>
</dbReference>
<keyword evidence="3" id="KW-1185">Reference proteome</keyword>
<protein>
    <submittedName>
        <fullName evidence="2">Uncharacterized protein</fullName>
    </submittedName>
</protein>
<name>A0A9Q3BHK5_9BASI</name>
<gene>
    <name evidence="2" type="ORF">O181_005142</name>
</gene>
<evidence type="ECO:0000256" key="1">
    <source>
        <dbReference type="SAM" id="MobiDB-lite"/>
    </source>
</evidence>
<evidence type="ECO:0000313" key="3">
    <source>
        <dbReference type="Proteomes" id="UP000765509"/>
    </source>
</evidence>
<accession>A0A9Q3BHK5</accession>
<dbReference type="Proteomes" id="UP000765509">
    <property type="component" value="Unassembled WGS sequence"/>
</dbReference>
<proteinExistence type="predicted"/>
<reference evidence="2" key="1">
    <citation type="submission" date="2021-03" db="EMBL/GenBank/DDBJ databases">
        <title>Draft genome sequence of rust myrtle Austropuccinia psidii MF-1, a brazilian biotype.</title>
        <authorList>
            <person name="Quecine M.C."/>
            <person name="Pachon D.M.R."/>
            <person name="Bonatelli M.L."/>
            <person name="Correr F.H."/>
            <person name="Franceschini L.M."/>
            <person name="Leite T.F."/>
            <person name="Margarido G.R.A."/>
            <person name="Almeida C.A."/>
            <person name="Ferrarezi J.A."/>
            <person name="Labate C.A."/>
        </authorList>
    </citation>
    <scope>NUCLEOTIDE SEQUENCE</scope>
    <source>
        <strain evidence="2">MF-1</strain>
    </source>
</reference>
<sequence length="119" mass="13183">MTFPAILGKVRFDGPGPSQWAQAMRAKLCFMAIFMVPWTPWVPSSLVIFGIGGSSNPHGPQTIGHAKDQKGPKRPLITIPSKSGQKWIFRPNFKDNGDKPPPWMMVKANQGEEEQLPSQ</sequence>
<feature type="region of interest" description="Disordered" evidence="1">
    <location>
        <begin position="88"/>
        <end position="119"/>
    </location>
</feature>
<evidence type="ECO:0000313" key="2">
    <source>
        <dbReference type="EMBL" id="MBW0465427.1"/>
    </source>
</evidence>